<dbReference type="InterPro" id="IPR028081">
    <property type="entry name" value="Leu-bd"/>
</dbReference>
<protein>
    <submittedName>
        <fullName evidence="4">ABC transporter substrate-binding protein</fullName>
    </submittedName>
</protein>
<accession>A0ABZ2MHC9</accession>
<organism evidence="4 5">
    <name type="scientific">Janibacter alittae</name>
    <dbReference type="NCBI Taxonomy" id="3115209"/>
    <lineage>
        <taxon>Bacteria</taxon>
        <taxon>Bacillati</taxon>
        <taxon>Actinomycetota</taxon>
        <taxon>Actinomycetes</taxon>
        <taxon>Micrococcales</taxon>
        <taxon>Intrasporangiaceae</taxon>
        <taxon>Janibacter</taxon>
    </lineage>
</organism>
<dbReference type="Pfam" id="PF13458">
    <property type="entry name" value="Peripla_BP_6"/>
    <property type="match status" value="1"/>
</dbReference>
<evidence type="ECO:0000259" key="3">
    <source>
        <dbReference type="Pfam" id="PF13458"/>
    </source>
</evidence>
<gene>
    <name evidence="4" type="ORF">V1351_00045</name>
</gene>
<dbReference type="RefSeq" id="WP_338749498.1">
    <property type="nucleotide sequence ID" value="NZ_CP144913.1"/>
</dbReference>
<dbReference type="EMBL" id="CP144913">
    <property type="protein sequence ID" value="WXB76481.1"/>
    <property type="molecule type" value="Genomic_DNA"/>
</dbReference>
<sequence length="340" mass="35564">MKLGLIAAEQGPFAFAGSSYAQGAELAAELEDVELVTEEGSEDPAKSITAFNKLAQDDVNAIVCCISSSVAGAMKPLATEQEVPLVVYGATTPGIQSPPYVLRPALLPQQGIAPVSAQLVEELDIESAVHVTASDNDGLVAQSEAARTSTEEAGAKNLGTVKTLVADTNFSGAVTEILSKDADLVTVYTLGEAAATITKSLREKGYDGVILANNAVATAPLLKSFGKTLAETYYSVEYTPASTIPEAEDFTQAYEEKYDEKPDVFASQGYVAVKYAAQGAKEAGDGADAAATAESLAEISTMQSPWGELTFDDGQAESENFQIVQIDDQGVPELWKAASK</sequence>
<reference evidence="4 5" key="1">
    <citation type="submission" date="2024-02" db="EMBL/GenBank/DDBJ databases">
        <title>Janibacter sp. nov., isolated from gut of marine sandworm.</title>
        <authorList>
            <person name="Kim B."/>
            <person name="Jun M.O."/>
            <person name="Shin N.-R."/>
        </authorList>
    </citation>
    <scope>NUCLEOTIDE SEQUENCE [LARGE SCALE GENOMIC DNA]</scope>
    <source>
        <strain evidence="4 5">A1S7</strain>
    </source>
</reference>
<proteinExistence type="inferred from homology"/>
<feature type="domain" description="Leucine-binding protein" evidence="3">
    <location>
        <begin position="2"/>
        <end position="329"/>
    </location>
</feature>
<keyword evidence="2" id="KW-0732">Signal</keyword>
<evidence type="ECO:0000256" key="1">
    <source>
        <dbReference type="ARBA" id="ARBA00010062"/>
    </source>
</evidence>
<evidence type="ECO:0000313" key="4">
    <source>
        <dbReference type="EMBL" id="WXB76481.1"/>
    </source>
</evidence>
<comment type="similarity">
    <text evidence="1">Belongs to the leucine-binding protein family.</text>
</comment>
<keyword evidence="5" id="KW-1185">Reference proteome</keyword>
<dbReference type="SUPFAM" id="SSF53822">
    <property type="entry name" value="Periplasmic binding protein-like I"/>
    <property type="match status" value="1"/>
</dbReference>
<dbReference type="InterPro" id="IPR028082">
    <property type="entry name" value="Peripla_BP_I"/>
</dbReference>
<dbReference type="PANTHER" id="PTHR30483">
    <property type="entry name" value="LEUCINE-SPECIFIC-BINDING PROTEIN"/>
    <property type="match status" value="1"/>
</dbReference>
<dbReference type="Proteomes" id="UP001382727">
    <property type="component" value="Chromosome"/>
</dbReference>
<name>A0ABZ2MHC9_9MICO</name>
<dbReference type="PANTHER" id="PTHR30483:SF6">
    <property type="entry name" value="PERIPLASMIC BINDING PROTEIN OF ABC TRANSPORTER FOR NATURAL AMINO ACIDS"/>
    <property type="match status" value="1"/>
</dbReference>
<dbReference type="Gene3D" id="3.40.50.2300">
    <property type="match status" value="2"/>
</dbReference>
<evidence type="ECO:0000313" key="5">
    <source>
        <dbReference type="Proteomes" id="UP001382727"/>
    </source>
</evidence>
<dbReference type="InterPro" id="IPR051010">
    <property type="entry name" value="BCAA_transport"/>
</dbReference>
<evidence type="ECO:0000256" key="2">
    <source>
        <dbReference type="ARBA" id="ARBA00022729"/>
    </source>
</evidence>